<dbReference type="PROSITE" id="PS50850">
    <property type="entry name" value="MFS"/>
    <property type="match status" value="1"/>
</dbReference>
<gene>
    <name evidence="8" type="ORF">JK636_12265</name>
</gene>
<protein>
    <submittedName>
        <fullName evidence="8">MFS transporter</fullName>
    </submittedName>
</protein>
<dbReference type="Gene3D" id="1.20.1250.20">
    <property type="entry name" value="MFS general substrate transporter like domains"/>
    <property type="match status" value="1"/>
</dbReference>
<feature type="transmembrane region" description="Helical" evidence="6">
    <location>
        <begin position="174"/>
        <end position="196"/>
    </location>
</feature>
<dbReference type="SUPFAM" id="SSF103473">
    <property type="entry name" value="MFS general substrate transporter"/>
    <property type="match status" value="1"/>
</dbReference>
<dbReference type="InterPro" id="IPR050495">
    <property type="entry name" value="ATG22/LtaA_families"/>
</dbReference>
<proteinExistence type="predicted"/>
<name>A0ABS1TCN2_9CLOT</name>
<feature type="transmembrane region" description="Helical" evidence="6">
    <location>
        <begin position="54"/>
        <end position="76"/>
    </location>
</feature>
<evidence type="ECO:0000256" key="2">
    <source>
        <dbReference type="ARBA" id="ARBA00022448"/>
    </source>
</evidence>
<keyword evidence="9" id="KW-1185">Reference proteome</keyword>
<sequence length="426" mass="47566">MFNLNKTEQSWALYDWANSAYSLTITTAVLPLYFKSVFQNAGGSAAVSTAYWGYASSISTLFLAIMAPILGTVADYKGYKKKLFNMFFIIGIMATACLSFVPDNNWILLLGFYILSAIGFSGTNIFYDAFLVDVTKEEKMDRVSTLGFGLGYIGSTIPFIISMAIIMLQQLKMLPLSAAAASKISFFITAVWWLIFTIPMIKNVKQIHGIEIEPRPVKKSFIRIIHTFKDIKKHRKVFLFLLAYFFYIDGVDTIIKMSSAYGADLGIKPTSLLLILLITQFVAFPCAIIYGRLAQRFKGKIMLYVGIIIYTVICIYAFFLKTTLDFWILAMLVGTSQGGIQALSRSYFGKLVPKENSNEFFGFYNIFGKFAAVMGPFLMGIVTQITGKSNYGVFSIILLFIIGGLILLRVPENSEPVDTSETISLN</sequence>
<keyword evidence="5 6" id="KW-0472">Membrane</keyword>
<dbReference type="PANTHER" id="PTHR23519:SF1">
    <property type="entry name" value="AUTOPHAGY-RELATED PROTEIN 22"/>
    <property type="match status" value="1"/>
</dbReference>
<dbReference type="CDD" id="cd17482">
    <property type="entry name" value="MFS_YxiO_like"/>
    <property type="match status" value="1"/>
</dbReference>
<evidence type="ECO:0000256" key="6">
    <source>
        <dbReference type="SAM" id="Phobius"/>
    </source>
</evidence>
<evidence type="ECO:0000313" key="8">
    <source>
        <dbReference type="EMBL" id="MBL4936532.1"/>
    </source>
</evidence>
<dbReference type="PANTHER" id="PTHR23519">
    <property type="entry name" value="AUTOPHAGY-RELATED PROTEIN 22"/>
    <property type="match status" value="1"/>
</dbReference>
<evidence type="ECO:0000259" key="7">
    <source>
        <dbReference type="PROSITE" id="PS50850"/>
    </source>
</evidence>
<keyword evidence="4 6" id="KW-1133">Transmembrane helix</keyword>
<evidence type="ECO:0000256" key="3">
    <source>
        <dbReference type="ARBA" id="ARBA00022692"/>
    </source>
</evidence>
<organism evidence="8 9">
    <name type="scientific">Clostridium rhizosphaerae</name>
    <dbReference type="NCBI Taxonomy" id="2803861"/>
    <lineage>
        <taxon>Bacteria</taxon>
        <taxon>Bacillati</taxon>
        <taxon>Bacillota</taxon>
        <taxon>Clostridia</taxon>
        <taxon>Eubacteriales</taxon>
        <taxon>Clostridiaceae</taxon>
        <taxon>Clostridium</taxon>
    </lineage>
</organism>
<feature type="transmembrane region" description="Helical" evidence="6">
    <location>
        <begin position="83"/>
        <end position="101"/>
    </location>
</feature>
<reference evidence="8 9" key="1">
    <citation type="submission" date="2021-01" db="EMBL/GenBank/DDBJ databases">
        <title>Genome public.</title>
        <authorList>
            <person name="Liu C."/>
            <person name="Sun Q."/>
        </authorList>
    </citation>
    <scope>NUCLEOTIDE SEQUENCE [LARGE SCALE GENOMIC DNA]</scope>
    <source>
        <strain evidence="8 9">YIM B02515</strain>
    </source>
</reference>
<feature type="transmembrane region" description="Helical" evidence="6">
    <location>
        <begin position="12"/>
        <end position="34"/>
    </location>
</feature>
<feature type="transmembrane region" description="Helical" evidence="6">
    <location>
        <begin position="360"/>
        <end position="385"/>
    </location>
</feature>
<dbReference type="InterPro" id="IPR024671">
    <property type="entry name" value="Atg22-like"/>
</dbReference>
<evidence type="ECO:0000256" key="1">
    <source>
        <dbReference type="ARBA" id="ARBA00004651"/>
    </source>
</evidence>
<accession>A0ABS1TCN2</accession>
<dbReference type="Pfam" id="PF11700">
    <property type="entry name" value="ATG22"/>
    <property type="match status" value="2"/>
</dbReference>
<dbReference type="RefSeq" id="WP_202749291.1">
    <property type="nucleotide sequence ID" value="NZ_JAESWC010000007.1"/>
</dbReference>
<dbReference type="InterPro" id="IPR020846">
    <property type="entry name" value="MFS_dom"/>
</dbReference>
<feature type="transmembrane region" description="Helical" evidence="6">
    <location>
        <begin position="391"/>
        <end position="410"/>
    </location>
</feature>
<comment type="subcellular location">
    <subcellularLocation>
        <location evidence="1">Cell membrane</location>
        <topology evidence="1">Multi-pass membrane protein</topology>
    </subcellularLocation>
</comment>
<feature type="transmembrane region" description="Helical" evidence="6">
    <location>
        <begin position="270"/>
        <end position="290"/>
    </location>
</feature>
<feature type="transmembrane region" description="Helical" evidence="6">
    <location>
        <begin position="107"/>
        <end position="127"/>
    </location>
</feature>
<feature type="transmembrane region" description="Helical" evidence="6">
    <location>
        <begin position="148"/>
        <end position="168"/>
    </location>
</feature>
<evidence type="ECO:0000313" key="9">
    <source>
        <dbReference type="Proteomes" id="UP000632377"/>
    </source>
</evidence>
<evidence type="ECO:0000256" key="4">
    <source>
        <dbReference type="ARBA" id="ARBA00022989"/>
    </source>
</evidence>
<dbReference type="InterPro" id="IPR036259">
    <property type="entry name" value="MFS_trans_sf"/>
</dbReference>
<feature type="transmembrane region" description="Helical" evidence="6">
    <location>
        <begin position="302"/>
        <end position="320"/>
    </location>
</feature>
<comment type="caution">
    <text evidence="8">The sequence shown here is derived from an EMBL/GenBank/DDBJ whole genome shotgun (WGS) entry which is preliminary data.</text>
</comment>
<dbReference type="EMBL" id="JAESWC010000007">
    <property type="protein sequence ID" value="MBL4936532.1"/>
    <property type="molecule type" value="Genomic_DNA"/>
</dbReference>
<feature type="transmembrane region" description="Helical" evidence="6">
    <location>
        <begin position="237"/>
        <end position="258"/>
    </location>
</feature>
<feature type="domain" description="Major facilitator superfamily (MFS) profile" evidence="7">
    <location>
        <begin position="236"/>
        <end position="426"/>
    </location>
</feature>
<dbReference type="Proteomes" id="UP000632377">
    <property type="component" value="Unassembled WGS sequence"/>
</dbReference>
<keyword evidence="2" id="KW-0813">Transport</keyword>
<keyword evidence="3 6" id="KW-0812">Transmembrane</keyword>
<evidence type="ECO:0000256" key="5">
    <source>
        <dbReference type="ARBA" id="ARBA00023136"/>
    </source>
</evidence>